<feature type="signal peptide" evidence="1">
    <location>
        <begin position="1"/>
        <end position="22"/>
    </location>
</feature>
<dbReference type="AlphaFoldDB" id="A0A383WAH1"/>
<sequence length="423" mass="45749">MAGVHVLPLALLACIALRLASATCPVTYSDVSPAEPLIYGSNYHSCSSGCEPRDSIWSQVCKLEPSSYSIWGVCEQWQRPRALDIANQLSSGAIASFSPCELHQAVGNRTLWIIGDSHVKGLYYTLRCFMMDLWEHAQGECAASSDAALQTQLELTSLQGHPYNTPPRCLHLKGGNGRICLVHSPIGNYLVTEEGKEPGTLQLLQQHFTSPEDIIYISIGRWHANNCLGIHPSYAATLEAVGSYVQGGVAQGSLPQVLWGVAPHDHTKCQGSELDFAVPACLPASEGGYNLSVSYELAELAHSILGRHGVPVLDSYNTSLQLHDGHVTLPQSIAGIIDCLHFCRPSLGEIDAWKITQAIKALAGQPPAAADKQQQQQQQQQQGVPHVCVAIEPLLPLPYGSGDRGSFRADWAYDAWGSPYLPN</sequence>
<dbReference type="Proteomes" id="UP000256970">
    <property type="component" value="Unassembled WGS sequence"/>
</dbReference>
<evidence type="ECO:0000313" key="3">
    <source>
        <dbReference type="Proteomes" id="UP000256970"/>
    </source>
</evidence>
<name>A0A383WAH1_TETOB</name>
<feature type="chain" id="PRO_5016582789" description="SGNH domain-containing protein" evidence="1">
    <location>
        <begin position="23"/>
        <end position="423"/>
    </location>
</feature>
<proteinExistence type="predicted"/>
<accession>A0A383WAH1</accession>
<evidence type="ECO:0000313" key="2">
    <source>
        <dbReference type="EMBL" id="SZX74451.1"/>
    </source>
</evidence>
<keyword evidence="3" id="KW-1185">Reference proteome</keyword>
<protein>
    <recommendedName>
        <fullName evidence="4">SGNH domain-containing protein</fullName>
    </recommendedName>
</protein>
<dbReference type="EMBL" id="FNXT01001215">
    <property type="protein sequence ID" value="SZX74451.1"/>
    <property type="molecule type" value="Genomic_DNA"/>
</dbReference>
<organism evidence="2 3">
    <name type="scientific">Tetradesmus obliquus</name>
    <name type="common">Green alga</name>
    <name type="synonym">Acutodesmus obliquus</name>
    <dbReference type="NCBI Taxonomy" id="3088"/>
    <lineage>
        <taxon>Eukaryota</taxon>
        <taxon>Viridiplantae</taxon>
        <taxon>Chlorophyta</taxon>
        <taxon>core chlorophytes</taxon>
        <taxon>Chlorophyceae</taxon>
        <taxon>CS clade</taxon>
        <taxon>Sphaeropleales</taxon>
        <taxon>Scenedesmaceae</taxon>
        <taxon>Tetradesmus</taxon>
    </lineage>
</organism>
<keyword evidence="1" id="KW-0732">Signal</keyword>
<evidence type="ECO:0008006" key="4">
    <source>
        <dbReference type="Google" id="ProtNLM"/>
    </source>
</evidence>
<reference evidence="2 3" key="1">
    <citation type="submission" date="2016-10" db="EMBL/GenBank/DDBJ databases">
        <authorList>
            <person name="Cai Z."/>
        </authorList>
    </citation>
    <scope>NUCLEOTIDE SEQUENCE [LARGE SCALE GENOMIC DNA]</scope>
</reference>
<evidence type="ECO:0000256" key="1">
    <source>
        <dbReference type="SAM" id="SignalP"/>
    </source>
</evidence>
<gene>
    <name evidence="2" type="ORF">BQ4739_LOCUS14720</name>
</gene>